<accession>A0A1Y2NVX7</accession>
<comment type="caution">
    <text evidence="5">The sequence shown here is derived from an EMBL/GenBank/DDBJ whole genome shotgun (WGS) entry which is preliminary data.</text>
</comment>
<dbReference type="SUPFAM" id="SSF53383">
    <property type="entry name" value="PLP-dependent transferases"/>
    <property type="match status" value="1"/>
</dbReference>
<keyword evidence="7" id="KW-1185">Reference proteome</keyword>
<organism evidence="5 6">
    <name type="scientific">Streptomyces fradiae ATCC 10745 = DSM 40063</name>
    <dbReference type="NCBI Taxonomy" id="1319510"/>
    <lineage>
        <taxon>Bacteria</taxon>
        <taxon>Bacillati</taxon>
        <taxon>Actinomycetota</taxon>
        <taxon>Actinomycetes</taxon>
        <taxon>Kitasatosporales</taxon>
        <taxon>Streptomycetaceae</taxon>
        <taxon>Streptomyces</taxon>
    </lineage>
</organism>
<dbReference type="InterPro" id="IPR049691">
    <property type="entry name" value="Daptide_aminotransferase"/>
</dbReference>
<dbReference type="InterPro" id="IPR049704">
    <property type="entry name" value="Aminotrans_3_PPA_site"/>
</dbReference>
<dbReference type="RefSeq" id="WP_031127979.1">
    <property type="nucleotide sequence ID" value="NZ_ASYR01000045.1"/>
</dbReference>
<dbReference type="Proteomes" id="UP000194318">
    <property type="component" value="Unassembled WGS sequence"/>
</dbReference>
<protein>
    <submittedName>
        <fullName evidence="5">Omega-amino acid--pyruvate aminotransferase</fullName>
        <ecNumber evidence="5">2.6.1.18</ecNumber>
    </submittedName>
</protein>
<dbReference type="PANTHER" id="PTHR43094">
    <property type="entry name" value="AMINOTRANSFERASE"/>
    <property type="match status" value="1"/>
</dbReference>
<proteinExistence type="inferred from homology"/>
<dbReference type="InterPro" id="IPR005814">
    <property type="entry name" value="Aminotrans_3"/>
</dbReference>
<dbReference type="InterPro" id="IPR015422">
    <property type="entry name" value="PyrdxlP-dep_Trfase_small"/>
</dbReference>
<dbReference type="AlphaFoldDB" id="A0A1Y2NVX7"/>
<dbReference type="GO" id="GO:0030170">
    <property type="term" value="F:pyridoxal phosphate binding"/>
    <property type="evidence" value="ECO:0007669"/>
    <property type="project" value="InterPro"/>
</dbReference>
<evidence type="ECO:0000256" key="3">
    <source>
        <dbReference type="RuleBase" id="RU003560"/>
    </source>
</evidence>
<dbReference type="PANTHER" id="PTHR43094:SF1">
    <property type="entry name" value="AMINOTRANSFERASE CLASS-III"/>
    <property type="match status" value="1"/>
</dbReference>
<dbReference type="Gene3D" id="3.40.640.10">
    <property type="entry name" value="Type I PLP-dependent aspartate aminotransferase-like (Major domain)"/>
    <property type="match status" value="1"/>
</dbReference>
<keyword evidence="5" id="KW-0670">Pyruvate</keyword>
<dbReference type="Pfam" id="PF00202">
    <property type="entry name" value="Aminotran_3"/>
    <property type="match status" value="1"/>
</dbReference>
<dbReference type="GeneID" id="91401463"/>
<keyword evidence="5" id="KW-0808">Transferase</keyword>
<dbReference type="InterPro" id="IPR015421">
    <property type="entry name" value="PyrdxlP-dep_Trfase_major"/>
</dbReference>
<evidence type="ECO:0000256" key="1">
    <source>
        <dbReference type="ARBA" id="ARBA00008954"/>
    </source>
</evidence>
<evidence type="ECO:0000313" key="7">
    <source>
        <dbReference type="Proteomes" id="UP000731519"/>
    </source>
</evidence>
<dbReference type="EC" id="2.6.1.18" evidence="5"/>
<evidence type="ECO:0000313" key="5">
    <source>
        <dbReference type="EMBL" id="OSY51199.1"/>
    </source>
</evidence>
<evidence type="ECO:0000256" key="2">
    <source>
        <dbReference type="ARBA" id="ARBA00022898"/>
    </source>
</evidence>
<reference evidence="4 7" key="1">
    <citation type="submission" date="2013-05" db="EMBL/GenBank/DDBJ databases">
        <title>Genome Sequence of Streptomyces fradiae.</title>
        <authorList>
            <person name="Kirby R."/>
        </authorList>
    </citation>
    <scope>NUCLEOTIDE SEQUENCE [LARGE SCALE GENOMIC DNA]</scope>
    <source>
        <strain evidence="4 7">ATCC 10745</strain>
    </source>
</reference>
<dbReference type="InterPro" id="IPR015424">
    <property type="entry name" value="PyrdxlP-dep_Trfase"/>
</dbReference>
<evidence type="ECO:0000313" key="4">
    <source>
        <dbReference type="EMBL" id="KAF0646853.1"/>
    </source>
</evidence>
<dbReference type="EMBL" id="ASYR01000045">
    <property type="protein sequence ID" value="KAF0646853.1"/>
    <property type="molecule type" value="Genomic_DNA"/>
</dbReference>
<comment type="similarity">
    <text evidence="1 3">Belongs to the class-III pyridoxal-phosphate-dependent aminotransferase family.</text>
</comment>
<reference evidence="5 6" key="2">
    <citation type="submission" date="2016-09" db="EMBL/GenBank/DDBJ databases">
        <title>Streptomyces fradiae DSM40063, a candidate organism with high potential of specific P450 cytochromes.</title>
        <authorList>
            <person name="Grumaz C."/>
            <person name="Vainshtein Y."/>
            <person name="Kirstahler P."/>
            <person name="Sohn K."/>
        </authorList>
    </citation>
    <scope>NUCLEOTIDE SEQUENCE [LARGE SCALE GENOMIC DNA]</scope>
    <source>
        <strain evidence="5 6">DSM 40063</strain>
    </source>
</reference>
<evidence type="ECO:0000313" key="6">
    <source>
        <dbReference type="Proteomes" id="UP000194318"/>
    </source>
</evidence>
<gene>
    <name evidence="5" type="ORF">BG846_03181</name>
    <name evidence="4" type="ORF">K701_26510</name>
</gene>
<dbReference type="GO" id="GO:0016223">
    <property type="term" value="F:beta-alanine:pyruvate transaminase activity"/>
    <property type="evidence" value="ECO:0007669"/>
    <property type="project" value="UniProtKB-EC"/>
</dbReference>
<dbReference type="PROSITE" id="PS00600">
    <property type="entry name" value="AA_TRANSFER_CLASS_3"/>
    <property type="match status" value="1"/>
</dbReference>
<sequence length="416" mass="44782">MTHQPHVLWPLMMPVEWQGDDDYCTVSARGVRLTFSDGDEVLCGTSGLWNCVLGYGNEAIATAVFEALRDASYLSVYRYENVYARRAAEALREVAGAEHFGRVLFSTSGGAANDLVMKVVRHYFALRGEHVRKGIVGLDGGWHGLTYGAAALTGADLGHRVYGIDRRLVTHVRPNESEELERLLDKHRGRIAAVVVEPVLGTPALELSDAYVAELLRLRREHGFLLVADEVTTGFWRVGPFFASQAWPEPPDILVTSKSLTNGTMAASAVIVSHDVADAFVHAGAVLGHGETQAGTPATAAAVLATLDEMRRLDGASLSTALSGRLDAELDALVGEVDQVTSASGRGCLRAIMLRHRGEPLSDAEVAALVAAIRREGALVHPGPSCVQILPALVYSPEDTCSLFDSIRAGVKRHFR</sequence>
<dbReference type="Proteomes" id="UP000731519">
    <property type="component" value="Unassembled WGS sequence"/>
</dbReference>
<dbReference type="EMBL" id="MIFZ01000245">
    <property type="protein sequence ID" value="OSY51199.1"/>
    <property type="molecule type" value="Genomic_DNA"/>
</dbReference>
<dbReference type="Gene3D" id="3.90.1150.10">
    <property type="entry name" value="Aspartate Aminotransferase, domain 1"/>
    <property type="match status" value="1"/>
</dbReference>
<keyword evidence="5" id="KW-0032">Aminotransferase</keyword>
<keyword evidence="2 3" id="KW-0663">Pyridoxal phosphate</keyword>
<name>A0A1Y2NVX7_STRFR</name>
<dbReference type="NCBIfam" id="NF041821">
    <property type="entry name" value="daptide_amino"/>
    <property type="match status" value="1"/>
</dbReference>